<feature type="domain" description="RING-type" evidence="9">
    <location>
        <begin position="365"/>
        <end position="405"/>
    </location>
</feature>
<keyword evidence="6 7" id="KW-0862">Zinc</keyword>
<feature type="domain" description="TRAF-type" evidence="11">
    <location>
        <begin position="109"/>
        <end position="163"/>
    </location>
</feature>
<feature type="zinc finger region" description="TRAF-type" evidence="7">
    <location>
        <begin position="451"/>
        <end position="508"/>
    </location>
</feature>
<name>A0ABM0GZV9_SACKO</name>
<accession>A0ABM0GZV9</accession>
<evidence type="ECO:0000256" key="4">
    <source>
        <dbReference type="ARBA" id="ARBA00022737"/>
    </source>
</evidence>
<keyword evidence="5 7" id="KW-0863">Zinc-finger</keyword>
<dbReference type="InterPro" id="IPR049440">
    <property type="entry name" value="TRAF3/5_RING"/>
</dbReference>
<evidence type="ECO:0000256" key="2">
    <source>
        <dbReference type="ARBA" id="ARBA00022490"/>
    </source>
</evidence>
<dbReference type="InterPro" id="IPR001293">
    <property type="entry name" value="Znf_TRAF"/>
</dbReference>
<feature type="domain" description="RING-type" evidence="9">
    <location>
        <begin position="20"/>
        <end position="60"/>
    </location>
</feature>
<dbReference type="PANTHER" id="PTHR10131:SF138">
    <property type="entry name" value="RE66324P"/>
    <property type="match status" value="1"/>
</dbReference>
<dbReference type="InterPro" id="IPR049342">
    <property type="entry name" value="TRAF1-6_MATH_dom"/>
</dbReference>
<dbReference type="SUPFAM" id="SSF57850">
    <property type="entry name" value="RING/U-box"/>
    <property type="match status" value="2"/>
</dbReference>
<dbReference type="SMART" id="SM00061">
    <property type="entry name" value="MATH"/>
    <property type="match status" value="1"/>
</dbReference>
<dbReference type="Pfam" id="PF02176">
    <property type="entry name" value="zf-TRAF"/>
    <property type="match status" value="2"/>
</dbReference>
<evidence type="ECO:0000259" key="11">
    <source>
        <dbReference type="PROSITE" id="PS50145"/>
    </source>
</evidence>
<evidence type="ECO:0000259" key="10">
    <source>
        <dbReference type="PROSITE" id="PS50144"/>
    </source>
</evidence>
<dbReference type="PROSITE" id="PS50089">
    <property type="entry name" value="ZF_RING_2"/>
    <property type="match status" value="2"/>
</dbReference>
<keyword evidence="8" id="KW-0175">Coiled coil</keyword>
<dbReference type="InterPro" id="IPR008974">
    <property type="entry name" value="TRAF-like"/>
</dbReference>
<dbReference type="Gene3D" id="2.60.210.10">
    <property type="entry name" value="Apoptosis, Tumor Necrosis Factor Receptor Associated Protein 2, Chain A"/>
    <property type="match status" value="1"/>
</dbReference>
<feature type="domain" description="TRAF-type" evidence="11">
    <location>
        <begin position="164"/>
        <end position="222"/>
    </location>
</feature>
<feature type="zinc finger region" description="TRAF-type" evidence="7">
    <location>
        <begin position="164"/>
        <end position="222"/>
    </location>
</feature>
<proteinExistence type="predicted"/>
<dbReference type="Pfam" id="PF21363">
    <property type="entry name" value="TRAF3_RING"/>
    <property type="match status" value="2"/>
</dbReference>
<keyword evidence="12" id="KW-1185">Reference proteome</keyword>
<feature type="domain" description="MATH" evidence="10">
    <location>
        <begin position="748"/>
        <end position="894"/>
    </location>
</feature>
<sequence>MVGFSKDIFIQSLVEDKYLCQLCEKVLCDPIQTYCGHRYCETCFEDLLRNNDNVLCSSCKAEGIMDTILSVQQMYHDKAIQRELNIQHVRCLNKGCDWTGSFEDYRVNHILTCEYEMIQCVNRNGCNVSIQRGNLSSHLEKDCPMRIVKCEYCTVEVPFTNIETHLLECPKIPEKCKLCGEFVPREMIEQHTDTKTGDCVRKMIACQFQNVGCHDMVEKSKMAEHNTRSMGEHLLMMLQFIISLMAMVRSTRNKIDEVENVRTRINEHENQIKQLEKNEETLHHKMTEMVSAAQNENRNGIITGENKHLADKHEQSTRALNNSMTVVNKKLATCEGVVAVLNNQDMVGFSKDIFIQSLVEDKFLCQLCEKVLCDPIQTYCGHRYCKTCFEDLLRYNESVYCNACKAEGIDDTVLTSQQIYPDRAIVRELNSQDVQCVNVGCNWTGNFRDYHLNHIPTCEYEMIQCVNRNGCNVSIQRGHLSSHLEKDCPMRIVKCEYCTVEVSFTNIEIHLLECPKTPEKCKFCGEFLPREMMEQHTDTKTGDCVRKLIACQFQDVGCHDMVEKSKTAEHNTRSMGEHLLMILQFIISLMAMVRSMRDKIDEVENVRTRINEHENQIKQLEKNEKTLHHKMTEMVSAAQNEKRNGIITGENKDLVEKYEQSTRALDNSMTVANKKLATCEGVVAVLNNQVEKTDETVTLLSLQQKKYTEMIEALERKVKAQDRIIALKDVAIAEQDLRIQSLEMASYDGVLVWKITDFARKRQDAISGRTTSIYSPCFYSSRHGYKMCARIYINGDGMGKGNHVSLFFVIMKGESDALLRWPFRQKVTMMWLDQNNRNHVIDAFRPDPTSSSFQRPKHDMNIASGCPLFMPLSDLDSPLHHYVKDDTAFIKIFIGGS</sequence>
<dbReference type="InterPro" id="IPR013083">
    <property type="entry name" value="Znf_RING/FYVE/PHD"/>
</dbReference>
<dbReference type="Proteomes" id="UP000694865">
    <property type="component" value="Unplaced"/>
</dbReference>
<feature type="coiled-coil region" evidence="8">
    <location>
        <begin position="596"/>
        <end position="630"/>
    </location>
</feature>
<keyword evidence="2" id="KW-0963">Cytoplasm</keyword>
<reference evidence="13" key="1">
    <citation type="submission" date="2025-08" db="UniProtKB">
        <authorList>
            <consortium name="RefSeq"/>
        </authorList>
    </citation>
    <scope>IDENTIFICATION</scope>
    <source>
        <tissue evidence="13">Testes</tissue>
    </source>
</reference>
<protein>
    <submittedName>
        <fullName evidence="13">TNF receptor-associated factor 2-like</fullName>
    </submittedName>
</protein>
<feature type="zinc finger region" description="TRAF-type" evidence="7">
    <location>
        <begin position="510"/>
        <end position="558"/>
    </location>
</feature>
<dbReference type="Pfam" id="PF21355">
    <property type="entry name" value="TRAF-mep_MATH"/>
    <property type="match status" value="1"/>
</dbReference>
<keyword evidence="3 7" id="KW-0479">Metal-binding</keyword>
<evidence type="ECO:0000256" key="7">
    <source>
        <dbReference type="PROSITE-ProRule" id="PRU00207"/>
    </source>
</evidence>
<dbReference type="PANTHER" id="PTHR10131">
    <property type="entry name" value="TNF RECEPTOR ASSOCIATED FACTOR"/>
    <property type="match status" value="1"/>
</dbReference>
<feature type="zinc finger region" description="TRAF-type" evidence="7">
    <location>
        <begin position="109"/>
        <end position="163"/>
    </location>
</feature>
<evidence type="ECO:0000256" key="3">
    <source>
        <dbReference type="ARBA" id="ARBA00022723"/>
    </source>
</evidence>
<dbReference type="Gene3D" id="3.30.40.10">
    <property type="entry name" value="Zinc/RING finger domain, C3HC4 (zinc finger)"/>
    <property type="match status" value="5"/>
</dbReference>
<keyword evidence="4" id="KW-0677">Repeat</keyword>
<dbReference type="InterPro" id="IPR002083">
    <property type="entry name" value="MATH/TRAF_dom"/>
</dbReference>
<dbReference type="RefSeq" id="XP_002741094.2">
    <property type="nucleotide sequence ID" value="XM_002741048.2"/>
</dbReference>
<organism evidence="12 13">
    <name type="scientific">Saccoglossus kowalevskii</name>
    <name type="common">Acorn worm</name>
    <dbReference type="NCBI Taxonomy" id="10224"/>
    <lineage>
        <taxon>Eukaryota</taxon>
        <taxon>Metazoa</taxon>
        <taxon>Hemichordata</taxon>
        <taxon>Enteropneusta</taxon>
        <taxon>Harrimaniidae</taxon>
        <taxon>Saccoglossus</taxon>
    </lineage>
</organism>
<gene>
    <name evidence="13" type="primary">LOC100373894</name>
</gene>
<dbReference type="PROSITE" id="PS50145">
    <property type="entry name" value="ZF_TRAF"/>
    <property type="match status" value="4"/>
</dbReference>
<evidence type="ECO:0000256" key="8">
    <source>
        <dbReference type="SAM" id="Coils"/>
    </source>
</evidence>
<dbReference type="SMART" id="SM00184">
    <property type="entry name" value="RING"/>
    <property type="match status" value="2"/>
</dbReference>
<evidence type="ECO:0000259" key="9">
    <source>
        <dbReference type="PROSITE" id="PS50089"/>
    </source>
</evidence>
<comment type="subcellular location">
    <subcellularLocation>
        <location evidence="1">Cytoplasm</location>
    </subcellularLocation>
</comment>
<evidence type="ECO:0000256" key="5">
    <source>
        <dbReference type="ARBA" id="ARBA00022771"/>
    </source>
</evidence>
<evidence type="ECO:0000313" key="12">
    <source>
        <dbReference type="Proteomes" id="UP000694865"/>
    </source>
</evidence>
<dbReference type="SUPFAM" id="SSF49599">
    <property type="entry name" value="TRAF domain-like"/>
    <property type="match status" value="5"/>
</dbReference>
<feature type="coiled-coil region" evidence="8">
    <location>
        <begin position="251"/>
        <end position="285"/>
    </location>
</feature>
<evidence type="ECO:0000313" key="13">
    <source>
        <dbReference type="RefSeq" id="XP_002741094.2"/>
    </source>
</evidence>
<dbReference type="InterPro" id="IPR001841">
    <property type="entry name" value="Znf_RING"/>
</dbReference>
<evidence type="ECO:0000256" key="6">
    <source>
        <dbReference type="ARBA" id="ARBA00022833"/>
    </source>
</evidence>
<feature type="domain" description="TRAF-type" evidence="11">
    <location>
        <begin position="451"/>
        <end position="508"/>
    </location>
</feature>
<dbReference type="Gene3D" id="1.20.5.170">
    <property type="match status" value="1"/>
</dbReference>
<evidence type="ECO:0000256" key="1">
    <source>
        <dbReference type="ARBA" id="ARBA00004496"/>
    </source>
</evidence>
<feature type="domain" description="TRAF-type" evidence="11">
    <location>
        <begin position="510"/>
        <end position="558"/>
    </location>
</feature>
<dbReference type="GeneID" id="100373894"/>
<dbReference type="PROSITE" id="PS50144">
    <property type="entry name" value="MATH"/>
    <property type="match status" value="1"/>
</dbReference>